<keyword evidence="1" id="KW-1003">Cell membrane</keyword>
<keyword evidence="5" id="KW-1185">Reference proteome</keyword>
<sequence>MTDKQLSSKRIIVVLGMHRCGTSVITRALSTLGVDLGDHLMPPSDGNNDKGFWEDIDFNQLNIELLQALGHDWHSLTPVNPNEWLHPELDKFKARAKEIVRSKFQNTDCFGVKDPRMARTMPFWIEIFEDLALDTAYIIAYRNPGSAARSLAARDGFELEKGYFLWQEHMLLSLKYSENSLRVIVDYDLILKKPNDQIKRIADALNLNFDTDNAALNEFNEHFLEKSLCHHSVELEELKVDDAAPASITRLSKLISSMASDQIADDAEAKSHVDALFIDIFDDFPAYKLMRILDQRATELLTAGWEKDLQIEQQKKDYSDAHKTISNLEFQVENLKNNSVEQKSKITELEEQIAAELKHKKVLSELLDNHAIQINELLKTTSRYSSGRFLLKALARLVAKRILAFKTVNEKKIKSKILAMGLLDEQFYLNTYKDVKNAKLNALDHYLDHGWQEGRAPSEHFSTTYYLEAYEDVQRTGINPLVHYVRHGHKEGRSIFDVTGHRYQFKQAKSASNKYITLVKLLINDPVLIKRFLAEAKRSGVHQAIALAKSRVQRELRHPQAAVQALNSASLLEYGLYKVVPFNLNPYLHDMPSMAAKKIAVHLHFFYEDMGERCVEYLNNIPLEFDLFVSVQPKADIERITKFFSEHLTHSGQIFVEHSQNRGRDIAPLICLFGRKLSEYDYIGHFHTKKSPHREDLNEWFDALMMTLCGESKQVAQIFKLLEDDAKVVYAAGNQVVPGDDGWSDNKEIAKEVLERYTDFDIANFPSVEFPQGTMFWATTESIRDYLLLPLKYEDFPAEPILPDATLAHALERLLLIFSTKTPGRNYRIEARSLSSVPLAYYEEQKDYASSIAHDTIKVLAYYLPQFSPNPENDEWHGKGFTEWHKVRAANPLFHGHYQQHVPHPDIGYYSLETHHHMAIQAAQMEKAGVHGMIFYHYWFSGKLILEKPAQMLLEHPEINMPFSFCWANENWTRRWDGNEQEILLGQVYSKEDALGFIRYLIPFFKDHRYIKVDGRPLLFVYRPSSMEFVQEYIDIWAAECEDNGIKAPYVVATLTRGATAPQDYGMDAAVERVLQDWTGGAVPDINNQKQPYWPINGSILDYSAVADHYIEKELSNDYTLFRSLVPTWDNTARYGTEAYALDGFTTSKFQNWLEHLIDYSEQNLPEDRRFVVINAWNEWAEGAHLEPDTRFGYGYLNSVGRALSGYKFDDIEYLPMDKTTVVNISVSQYTQKRLSENRELRSAFYQCIKNSSVFSSCTVTVSDEHLLDYLEENGVIVEKTSHVDSGLNLEFNNVYLFPSFTIENLLKMSTRHVGYNICASIRNQESFASSAKQNNGEVSFSQRSGIILKSGLRNAGYKECGNAPCFTLLASDQLISDAPARVSTIIRFHKQGSRKLLKNCLLSLIAQHNCQVHPILAIQDMTPEEVETLKQEISQLPWPERAFPEFQCYYSTAEAPDLRSLMLNEALKSVKNGYVTFLDYDDVVFPDAYSKMAARLAATGKNATFGRVYSTLVHSESGLITARDRTYTYGHTFEDFLNVNHAPIHSFMLDISKCNTEAIEYFADMKYMEDYYMTLQLFTKNETDWKSLETDFFVGDYIHRIDSEDSNTLAINDKDQRASLLSSEPYLLSEKRIKELRTRVSQAI</sequence>
<evidence type="ECO:0000313" key="4">
    <source>
        <dbReference type="EMBL" id="PAW57953.1"/>
    </source>
</evidence>
<reference evidence="4 5" key="1">
    <citation type="submission" date="2017-08" db="EMBL/GenBank/DDBJ databases">
        <title>Draft Genome Sequence of Pseudomonas moraviensis TYU6, isolated from Taxus cuspidata by using PacBio Single-Molecule Real-Time Technology.</title>
        <authorList>
            <person name="Baek K.-H."/>
            <person name="Mishra A.K."/>
        </authorList>
    </citation>
    <scope>NUCLEOTIDE SEQUENCE [LARGE SCALE GENOMIC DNA]</scope>
    <source>
        <strain evidence="4 5">TYU6</strain>
    </source>
</reference>
<dbReference type="CDD" id="cd00761">
    <property type="entry name" value="Glyco_tranf_GTA_type"/>
    <property type="match status" value="1"/>
</dbReference>
<dbReference type="InterPro" id="IPR032719">
    <property type="entry name" value="WbsX"/>
</dbReference>
<dbReference type="Gene3D" id="3.40.50.300">
    <property type="entry name" value="P-loop containing nucleotide triphosphate hydrolases"/>
    <property type="match status" value="1"/>
</dbReference>
<keyword evidence="1" id="KW-0472">Membrane</keyword>
<dbReference type="InterPro" id="IPR001173">
    <property type="entry name" value="Glyco_trans_2-like"/>
</dbReference>
<dbReference type="CDD" id="cd11579">
    <property type="entry name" value="Glyco_tran_WbsX"/>
    <property type="match status" value="1"/>
</dbReference>
<feature type="domain" description="Glycosyltransferase 2-like" evidence="3">
    <location>
        <begin position="1395"/>
        <end position="1518"/>
    </location>
</feature>
<dbReference type="Pfam" id="PF05045">
    <property type="entry name" value="RgpF"/>
    <property type="match status" value="1"/>
</dbReference>
<evidence type="ECO:0000256" key="1">
    <source>
        <dbReference type="ARBA" id="ARBA00022519"/>
    </source>
</evidence>
<feature type="coiled-coil region" evidence="2">
    <location>
        <begin position="318"/>
        <end position="352"/>
    </location>
</feature>
<dbReference type="SUPFAM" id="SSF52540">
    <property type="entry name" value="P-loop containing nucleoside triphosphate hydrolases"/>
    <property type="match status" value="1"/>
</dbReference>
<dbReference type="Proteomes" id="UP000217830">
    <property type="component" value="Unassembled WGS sequence"/>
</dbReference>
<dbReference type="Pfam" id="PF14307">
    <property type="entry name" value="Glyco_tran_WbsX"/>
    <property type="match status" value="1"/>
</dbReference>
<keyword evidence="2" id="KW-0175">Coiled coil</keyword>
<dbReference type="InterPro" id="IPR029044">
    <property type="entry name" value="Nucleotide-diphossugar_trans"/>
</dbReference>
<dbReference type="PANTHER" id="PTHR41244:SF1">
    <property type="entry name" value="GLYCOSYLTRANSFERASE"/>
    <property type="match status" value="1"/>
</dbReference>
<dbReference type="InterPro" id="IPR027417">
    <property type="entry name" value="P-loop_NTPase"/>
</dbReference>
<comment type="caution">
    <text evidence="4">The sequence shown here is derived from an EMBL/GenBank/DDBJ whole genome shotgun (WGS) entry which is preliminary data.</text>
</comment>
<dbReference type="EMBL" id="NRST01000001">
    <property type="protein sequence ID" value="PAW57953.1"/>
    <property type="molecule type" value="Genomic_DNA"/>
</dbReference>
<dbReference type="Pfam" id="PF00535">
    <property type="entry name" value="Glycos_transf_2"/>
    <property type="match status" value="1"/>
</dbReference>
<evidence type="ECO:0000313" key="5">
    <source>
        <dbReference type="Proteomes" id="UP000217830"/>
    </source>
</evidence>
<dbReference type="Gene3D" id="3.20.20.80">
    <property type="entry name" value="Glycosidases"/>
    <property type="match status" value="1"/>
</dbReference>
<evidence type="ECO:0000256" key="2">
    <source>
        <dbReference type="SAM" id="Coils"/>
    </source>
</evidence>
<organism evidence="4 5">
    <name type="scientific">Pseudomonas moraviensis</name>
    <dbReference type="NCBI Taxonomy" id="321662"/>
    <lineage>
        <taxon>Bacteria</taxon>
        <taxon>Pseudomonadati</taxon>
        <taxon>Pseudomonadota</taxon>
        <taxon>Gammaproteobacteria</taxon>
        <taxon>Pseudomonadales</taxon>
        <taxon>Pseudomonadaceae</taxon>
        <taxon>Pseudomonas</taxon>
    </lineage>
</organism>
<evidence type="ECO:0000259" key="3">
    <source>
        <dbReference type="Pfam" id="PF00535"/>
    </source>
</evidence>
<gene>
    <name evidence="4" type="ORF">CKQ80_22500</name>
</gene>
<dbReference type="Gene3D" id="3.90.550.10">
    <property type="entry name" value="Spore Coat Polysaccharide Biosynthesis Protein SpsA, Chain A"/>
    <property type="match status" value="1"/>
</dbReference>
<dbReference type="RefSeq" id="WP_095668635.1">
    <property type="nucleotide sequence ID" value="NZ_NRST01000001.1"/>
</dbReference>
<keyword evidence="1" id="KW-0997">Cell inner membrane</keyword>
<dbReference type="PANTHER" id="PTHR41244">
    <property type="entry name" value="RHAMNAN SYNTHESIS F"/>
    <property type="match status" value="1"/>
</dbReference>
<dbReference type="SUPFAM" id="SSF53448">
    <property type="entry name" value="Nucleotide-diphospho-sugar transferases"/>
    <property type="match status" value="1"/>
</dbReference>
<proteinExistence type="predicted"/>
<protein>
    <recommendedName>
        <fullName evidence="3">Glycosyltransferase 2-like domain-containing protein</fullName>
    </recommendedName>
</protein>
<dbReference type="InterPro" id="IPR007739">
    <property type="entry name" value="RgpF"/>
</dbReference>
<name>A0A2A2PRB8_9PSED</name>
<accession>A0A2A2PRB8</accession>